<evidence type="ECO:0000313" key="2">
    <source>
        <dbReference type="Proteomes" id="UP000276215"/>
    </source>
</evidence>
<name>A0A3N4J272_9PEZI</name>
<proteinExistence type="predicted"/>
<evidence type="ECO:0000313" key="1">
    <source>
        <dbReference type="EMBL" id="RPA92433.1"/>
    </source>
</evidence>
<sequence>MMNQHHNLFHYKCHSKLPLDLTCKLAQLELVEWGLTQPIESFVFSDEMIFKIGAP</sequence>
<protein>
    <submittedName>
        <fullName evidence="1">Uncharacterized protein</fullName>
    </submittedName>
</protein>
<reference evidence="1 2" key="1">
    <citation type="journal article" date="2018" name="Nat. Ecol. Evol.">
        <title>Pezizomycetes genomes reveal the molecular basis of ectomycorrhizal truffle lifestyle.</title>
        <authorList>
            <person name="Murat C."/>
            <person name="Payen T."/>
            <person name="Noel B."/>
            <person name="Kuo A."/>
            <person name="Morin E."/>
            <person name="Chen J."/>
            <person name="Kohler A."/>
            <person name="Krizsan K."/>
            <person name="Balestrini R."/>
            <person name="Da Silva C."/>
            <person name="Montanini B."/>
            <person name="Hainaut M."/>
            <person name="Levati E."/>
            <person name="Barry K.W."/>
            <person name="Belfiori B."/>
            <person name="Cichocki N."/>
            <person name="Clum A."/>
            <person name="Dockter R.B."/>
            <person name="Fauchery L."/>
            <person name="Guy J."/>
            <person name="Iotti M."/>
            <person name="Le Tacon F."/>
            <person name="Lindquist E.A."/>
            <person name="Lipzen A."/>
            <person name="Malagnac F."/>
            <person name="Mello A."/>
            <person name="Molinier V."/>
            <person name="Miyauchi S."/>
            <person name="Poulain J."/>
            <person name="Riccioni C."/>
            <person name="Rubini A."/>
            <person name="Sitrit Y."/>
            <person name="Splivallo R."/>
            <person name="Traeger S."/>
            <person name="Wang M."/>
            <person name="Zifcakova L."/>
            <person name="Wipf D."/>
            <person name="Zambonelli A."/>
            <person name="Paolocci F."/>
            <person name="Nowrousian M."/>
            <person name="Ottonello S."/>
            <person name="Baldrian P."/>
            <person name="Spatafora J.W."/>
            <person name="Henrissat B."/>
            <person name="Nagy L.G."/>
            <person name="Aury J.M."/>
            <person name="Wincker P."/>
            <person name="Grigoriev I.V."/>
            <person name="Bonfante P."/>
            <person name="Martin F.M."/>
        </authorList>
    </citation>
    <scope>NUCLEOTIDE SEQUENCE [LARGE SCALE GENOMIC DNA]</scope>
    <source>
        <strain evidence="1 2">120613-1</strain>
    </source>
</reference>
<dbReference type="Proteomes" id="UP000276215">
    <property type="component" value="Unassembled WGS sequence"/>
</dbReference>
<gene>
    <name evidence="1" type="ORF">L873DRAFT_1817632</name>
</gene>
<keyword evidence="2" id="KW-1185">Reference proteome</keyword>
<dbReference type="EMBL" id="ML120473">
    <property type="protein sequence ID" value="RPA92433.1"/>
    <property type="molecule type" value="Genomic_DNA"/>
</dbReference>
<dbReference type="AlphaFoldDB" id="A0A3N4J272"/>
<organism evidence="1 2">
    <name type="scientific">Choiromyces venosus 120613-1</name>
    <dbReference type="NCBI Taxonomy" id="1336337"/>
    <lineage>
        <taxon>Eukaryota</taxon>
        <taxon>Fungi</taxon>
        <taxon>Dikarya</taxon>
        <taxon>Ascomycota</taxon>
        <taxon>Pezizomycotina</taxon>
        <taxon>Pezizomycetes</taxon>
        <taxon>Pezizales</taxon>
        <taxon>Tuberaceae</taxon>
        <taxon>Choiromyces</taxon>
    </lineage>
</organism>
<accession>A0A3N4J272</accession>